<keyword evidence="3" id="KW-0813">Transport</keyword>
<evidence type="ECO:0000256" key="1">
    <source>
        <dbReference type="ARBA" id="ARBA00004418"/>
    </source>
</evidence>
<sequence>MNKVFLTLALILTALIIFSFQSADFNDEDDLSIDSLRKVYSKTTDQWPKPNVDKGAVFQELGELPPSPVDLKNDSVKKVVELGKILFFDPRLSGSNQISCSSCHAPDLHWTDGRQVSVGHDHLTNIRNAPSLENVWFYKRLFWDGRAASLEEQAESPVAAHNEMHQDMKALAKKLSKIKGYQPYFSDAFGSKTISNKRIFESLATFQRSIVSRRTPFDRFLARDKKALTDQQILGLHLFRTKARCINCHNGPLFTDNEFHNDGLTYFKRKYEDLGLYNVTKKPEDVGKFKTPSLRNVMKTAPWFHNGLFPDMDGVMNMYNIGMPVQRVRAEQENDPLLPKNDKLLKGLKLSIAEKDAVVAFLDALSSPTILTRVEKLPK</sequence>
<comment type="function">
    <text evidence="11">Involved in methylamine metabolism. Essential for the maturation of the beta subunit of MADH, presumably via a step in the biosynthesis of tryptophan tryptophylquinone (TTQ), the cofactor of MADH.</text>
</comment>
<feature type="binding site" description="axial binding residue" evidence="14">
    <location>
        <position position="104"/>
    </location>
    <ligand>
        <name>heme c</name>
        <dbReference type="ChEBI" id="CHEBI:61717"/>
        <label>1</label>
    </ligand>
    <ligandPart>
        <name>Fe</name>
        <dbReference type="ChEBI" id="CHEBI:18248"/>
    </ligandPart>
</feature>
<evidence type="ECO:0000256" key="14">
    <source>
        <dbReference type="PIRSR" id="PIRSR000294-2"/>
    </source>
</evidence>
<dbReference type="InterPro" id="IPR009056">
    <property type="entry name" value="Cyt_c-like_dom"/>
</dbReference>
<feature type="signal peptide" evidence="15">
    <location>
        <begin position="1"/>
        <end position="23"/>
    </location>
</feature>
<keyword evidence="17" id="KW-0575">Peroxidase</keyword>
<dbReference type="PANTHER" id="PTHR30600:SF10">
    <property type="entry name" value="BLL6722 PROTEIN"/>
    <property type="match status" value="1"/>
</dbReference>
<dbReference type="GO" id="GO:0004130">
    <property type="term" value="F:cytochrome-c peroxidase activity"/>
    <property type="evidence" value="ECO:0007669"/>
    <property type="project" value="TreeGrafter"/>
</dbReference>
<dbReference type="GO" id="GO:0046872">
    <property type="term" value="F:metal ion binding"/>
    <property type="evidence" value="ECO:0007669"/>
    <property type="project" value="UniProtKB-KW"/>
</dbReference>
<proteinExistence type="predicted"/>
<feature type="binding site" description="covalent" evidence="13">
    <location>
        <position position="248"/>
    </location>
    <ligand>
        <name>heme c</name>
        <dbReference type="ChEBI" id="CHEBI:61717"/>
        <label>2</label>
    </ligand>
</feature>
<evidence type="ECO:0000256" key="2">
    <source>
        <dbReference type="ARBA" id="ARBA00004856"/>
    </source>
</evidence>
<dbReference type="FunFam" id="1.10.760.10:FF:000019">
    <property type="entry name" value="Di-heme cytochrome C peroxidase"/>
    <property type="match status" value="1"/>
</dbReference>
<evidence type="ECO:0000256" key="6">
    <source>
        <dbReference type="ARBA" id="ARBA00022729"/>
    </source>
</evidence>
<comment type="subcellular location">
    <subcellularLocation>
        <location evidence="1">Periplasm</location>
    </subcellularLocation>
</comment>
<dbReference type="OrthoDB" id="9805202at2"/>
<dbReference type="InterPro" id="IPR026259">
    <property type="entry name" value="MauG/Cytc_peroxidase"/>
</dbReference>
<dbReference type="PIRSF" id="PIRSF000294">
    <property type="entry name" value="Cytochrome-c_peroxidase"/>
    <property type="match status" value="1"/>
</dbReference>
<feature type="binding site" description="covalent" evidence="13">
    <location>
        <position position="245"/>
    </location>
    <ligand>
        <name>heme c</name>
        <dbReference type="ChEBI" id="CHEBI:61717"/>
        <label>2</label>
    </ligand>
</feature>
<dbReference type="SUPFAM" id="SSF46626">
    <property type="entry name" value="Cytochrome c"/>
    <property type="match status" value="2"/>
</dbReference>
<keyword evidence="4 13" id="KW-0349">Heme</keyword>
<organism evidence="17 18">
    <name type="scientific">Pedobacter frigidisoli</name>
    <dbReference type="NCBI Taxonomy" id="2530455"/>
    <lineage>
        <taxon>Bacteria</taxon>
        <taxon>Pseudomonadati</taxon>
        <taxon>Bacteroidota</taxon>
        <taxon>Sphingobacteriia</taxon>
        <taxon>Sphingobacteriales</taxon>
        <taxon>Sphingobacteriaceae</taxon>
        <taxon>Pedobacter</taxon>
    </lineage>
</organism>
<evidence type="ECO:0000259" key="16">
    <source>
        <dbReference type="PROSITE" id="PS51007"/>
    </source>
</evidence>
<evidence type="ECO:0000256" key="10">
    <source>
        <dbReference type="ARBA" id="ARBA00023004"/>
    </source>
</evidence>
<evidence type="ECO:0000256" key="3">
    <source>
        <dbReference type="ARBA" id="ARBA00022448"/>
    </source>
</evidence>
<dbReference type="EMBL" id="SJSN01000011">
    <property type="protein sequence ID" value="TCD07099.1"/>
    <property type="molecule type" value="Genomic_DNA"/>
</dbReference>
<evidence type="ECO:0000256" key="7">
    <source>
        <dbReference type="ARBA" id="ARBA00022764"/>
    </source>
</evidence>
<keyword evidence="9" id="KW-0560">Oxidoreductase</keyword>
<keyword evidence="6 15" id="KW-0732">Signal</keyword>
<name>A0A4R0NYI8_9SPHI</name>
<keyword evidence="8" id="KW-0249">Electron transport</keyword>
<evidence type="ECO:0000256" key="4">
    <source>
        <dbReference type="ARBA" id="ARBA00022617"/>
    </source>
</evidence>
<dbReference type="Proteomes" id="UP000291485">
    <property type="component" value="Unassembled WGS sequence"/>
</dbReference>
<keyword evidence="10 14" id="KW-0408">Iron</keyword>
<evidence type="ECO:0000313" key="18">
    <source>
        <dbReference type="Proteomes" id="UP000291485"/>
    </source>
</evidence>
<dbReference type="InterPro" id="IPR051395">
    <property type="entry name" value="Cytochrome_c_Peroxidase/MauG"/>
</dbReference>
<feature type="binding site" description="axial binding residue" evidence="14">
    <location>
        <position position="120"/>
    </location>
    <ligand>
        <name>heme c</name>
        <dbReference type="ChEBI" id="CHEBI:61717"/>
        <label>1</label>
    </ligand>
    <ligandPart>
        <name>Fe</name>
        <dbReference type="ChEBI" id="CHEBI:18248"/>
    </ligandPart>
</feature>
<dbReference type="GO" id="GO:0020037">
    <property type="term" value="F:heme binding"/>
    <property type="evidence" value="ECO:0007669"/>
    <property type="project" value="InterPro"/>
</dbReference>
<evidence type="ECO:0000256" key="5">
    <source>
        <dbReference type="ARBA" id="ARBA00022723"/>
    </source>
</evidence>
<keyword evidence="5 14" id="KW-0479">Metal-binding</keyword>
<dbReference type="AlphaFoldDB" id="A0A4R0NYI8"/>
<dbReference type="Gene3D" id="1.10.760.10">
    <property type="entry name" value="Cytochrome c-like domain"/>
    <property type="match status" value="2"/>
</dbReference>
<dbReference type="GO" id="GO:0009055">
    <property type="term" value="F:electron transfer activity"/>
    <property type="evidence" value="ECO:0007669"/>
    <property type="project" value="InterPro"/>
</dbReference>
<evidence type="ECO:0000313" key="17">
    <source>
        <dbReference type="EMBL" id="TCD07099.1"/>
    </source>
</evidence>
<keyword evidence="7" id="KW-0574">Periplasm</keyword>
<dbReference type="InterPro" id="IPR004852">
    <property type="entry name" value="Di-haem_cyt_c_peroxidsae"/>
</dbReference>
<evidence type="ECO:0000256" key="15">
    <source>
        <dbReference type="SAM" id="SignalP"/>
    </source>
</evidence>
<dbReference type="InterPro" id="IPR036909">
    <property type="entry name" value="Cyt_c-like_dom_sf"/>
</dbReference>
<evidence type="ECO:0000256" key="8">
    <source>
        <dbReference type="ARBA" id="ARBA00022982"/>
    </source>
</evidence>
<evidence type="ECO:0000256" key="13">
    <source>
        <dbReference type="PIRSR" id="PIRSR000294-1"/>
    </source>
</evidence>
<comment type="cofactor">
    <cofactor evidence="13">
        <name>heme</name>
        <dbReference type="ChEBI" id="CHEBI:30413"/>
    </cofactor>
    <text evidence="13">Binds 2 heme groups.</text>
</comment>
<dbReference type="PROSITE" id="PS51007">
    <property type="entry name" value="CYTC"/>
    <property type="match status" value="1"/>
</dbReference>
<evidence type="ECO:0000256" key="11">
    <source>
        <dbReference type="ARBA" id="ARBA00058991"/>
    </source>
</evidence>
<comment type="pathway">
    <text evidence="2">One-carbon metabolism; methylamine degradation.</text>
</comment>
<protein>
    <recommendedName>
        <fullName evidence="12">Methylamine utilization protein MauG</fullName>
    </recommendedName>
</protein>
<feature type="binding site" description="covalent" evidence="13">
    <location>
        <position position="100"/>
    </location>
    <ligand>
        <name>heme c</name>
        <dbReference type="ChEBI" id="CHEBI:61717"/>
        <label>1</label>
    </ligand>
</feature>
<reference evidence="17 18" key="1">
    <citation type="submission" date="2019-02" db="EMBL/GenBank/DDBJ databases">
        <title>Pedobacter sp. RP-3-11 sp. nov., isolated from Arctic soil.</title>
        <authorList>
            <person name="Dahal R.H."/>
        </authorList>
    </citation>
    <scope>NUCLEOTIDE SEQUENCE [LARGE SCALE GENOMIC DNA]</scope>
    <source>
        <strain evidence="17 18">RP-3-11</strain>
    </source>
</reference>
<dbReference type="Pfam" id="PF03150">
    <property type="entry name" value="CCP_MauG"/>
    <property type="match status" value="1"/>
</dbReference>
<feature type="binding site" description="covalent" evidence="13">
    <location>
        <position position="103"/>
    </location>
    <ligand>
        <name>heme c</name>
        <dbReference type="ChEBI" id="CHEBI:61717"/>
        <label>1</label>
    </ligand>
</feature>
<keyword evidence="18" id="KW-1185">Reference proteome</keyword>
<feature type="binding site" description="axial binding residue" evidence="14">
    <location>
        <position position="249"/>
    </location>
    <ligand>
        <name>heme c</name>
        <dbReference type="ChEBI" id="CHEBI:61717"/>
        <label>2</label>
    </ligand>
    <ligandPart>
        <name>Fe</name>
        <dbReference type="ChEBI" id="CHEBI:18248"/>
    </ligandPart>
</feature>
<evidence type="ECO:0000256" key="12">
    <source>
        <dbReference type="ARBA" id="ARBA00073576"/>
    </source>
</evidence>
<comment type="PTM">
    <text evidence="13">Binds 2 heme groups per subunit.</text>
</comment>
<gene>
    <name evidence="17" type="ORF">EZ449_15025</name>
</gene>
<accession>A0A4R0NYI8</accession>
<feature type="domain" description="Cytochrome c" evidence="16">
    <location>
        <begin position="230"/>
        <end position="366"/>
    </location>
</feature>
<dbReference type="PANTHER" id="PTHR30600">
    <property type="entry name" value="CYTOCHROME C PEROXIDASE-RELATED"/>
    <property type="match status" value="1"/>
</dbReference>
<dbReference type="RefSeq" id="WP_131560259.1">
    <property type="nucleotide sequence ID" value="NZ_SJSN01000011.1"/>
</dbReference>
<feature type="chain" id="PRO_5020639433" description="Methylamine utilization protein MauG" evidence="15">
    <location>
        <begin position="24"/>
        <end position="379"/>
    </location>
</feature>
<evidence type="ECO:0000256" key="9">
    <source>
        <dbReference type="ARBA" id="ARBA00023002"/>
    </source>
</evidence>
<dbReference type="GO" id="GO:0042597">
    <property type="term" value="C:periplasmic space"/>
    <property type="evidence" value="ECO:0007669"/>
    <property type="project" value="UniProtKB-SubCell"/>
</dbReference>
<comment type="caution">
    <text evidence="17">The sequence shown here is derived from an EMBL/GenBank/DDBJ whole genome shotgun (WGS) entry which is preliminary data.</text>
</comment>